<dbReference type="Proteomes" id="UP000712281">
    <property type="component" value="Unassembled WGS sequence"/>
</dbReference>
<sequence length="112" mass="12569">MLASRRSMLVSTLFPQILFRMNSVSATVMFDTATVSINTLISALAKAFSLSLSSGSHNQVVPPESNEQQRLLRISLRICGTLTLVKGCRHLLQHTLQNFPYDIVVPRFLRCY</sequence>
<accession>A0A8S9MHD8</accession>
<dbReference type="EMBL" id="QGKW02000007">
    <property type="protein sequence ID" value="KAF2619335.1"/>
    <property type="molecule type" value="Genomic_DNA"/>
</dbReference>
<reference evidence="1" key="1">
    <citation type="submission" date="2019-12" db="EMBL/GenBank/DDBJ databases">
        <title>Genome sequencing and annotation of Brassica cretica.</title>
        <authorList>
            <person name="Studholme D.J."/>
            <person name="Sarris P.F."/>
        </authorList>
    </citation>
    <scope>NUCLEOTIDE SEQUENCE</scope>
    <source>
        <strain evidence="1">PFS-001/15</strain>
        <tissue evidence="1">Leaf</tissue>
    </source>
</reference>
<name>A0A8S9MHD8_BRACR</name>
<evidence type="ECO:0000313" key="2">
    <source>
        <dbReference type="Proteomes" id="UP000712281"/>
    </source>
</evidence>
<evidence type="ECO:0000313" key="1">
    <source>
        <dbReference type="EMBL" id="KAF2619335.1"/>
    </source>
</evidence>
<dbReference type="AlphaFoldDB" id="A0A8S9MHD8"/>
<proteinExistence type="predicted"/>
<gene>
    <name evidence="1" type="ORF">F2Q68_00039621</name>
</gene>
<protein>
    <submittedName>
        <fullName evidence="1">Uncharacterized protein</fullName>
    </submittedName>
</protein>
<organism evidence="1 2">
    <name type="scientific">Brassica cretica</name>
    <name type="common">Mustard</name>
    <dbReference type="NCBI Taxonomy" id="69181"/>
    <lineage>
        <taxon>Eukaryota</taxon>
        <taxon>Viridiplantae</taxon>
        <taxon>Streptophyta</taxon>
        <taxon>Embryophyta</taxon>
        <taxon>Tracheophyta</taxon>
        <taxon>Spermatophyta</taxon>
        <taxon>Magnoliopsida</taxon>
        <taxon>eudicotyledons</taxon>
        <taxon>Gunneridae</taxon>
        <taxon>Pentapetalae</taxon>
        <taxon>rosids</taxon>
        <taxon>malvids</taxon>
        <taxon>Brassicales</taxon>
        <taxon>Brassicaceae</taxon>
        <taxon>Brassiceae</taxon>
        <taxon>Brassica</taxon>
    </lineage>
</organism>
<comment type="caution">
    <text evidence="1">The sequence shown here is derived from an EMBL/GenBank/DDBJ whole genome shotgun (WGS) entry which is preliminary data.</text>
</comment>